<feature type="compositionally biased region" description="Basic and acidic residues" evidence="1">
    <location>
        <begin position="62"/>
        <end position="73"/>
    </location>
</feature>
<reference evidence="3 4" key="1">
    <citation type="submission" date="2020-08" db="EMBL/GenBank/DDBJ databases">
        <title>Genomic Encyclopedia of Type Strains, Phase III (KMG-III): the genomes of soil and plant-associated and newly described type strains.</title>
        <authorList>
            <person name="Whitman W."/>
        </authorList>
    </citation>
    <scope>NUCLEOTIDE SEQUENCE [LARGE SCALE GENOMIC DNA]</scope>
    <source>
        <strain evidence="3 4">CECT 8234</strain>
    </source>
</reference>
<accession>A0A7W5C7G8</accession>
<evidence type="ECO:0000256" key="2">
    <source>
        <dbReference type="SAM" id="Phobius"/>
    </source>
</evidence>
<evidence type="ECO:0000313" key="4">
    <source>
        <dbReference type="Proteomes" id="UP000518605"/>
    </source>
</evidence>
<evidence type="ECO:0000256" key="1">
    <source>
        <dbReference type="SAM" id="MobiDB-lite"/>
    </source>
</evidence>
<keyword evidence="4" id="KW-1185">Reference proteome</keyword>
<keyword evidence="2" id="KW-0472">Membrane</keyword>
<keyword evidence="2" id="KW-0812">Transmembrane</keyword>
<feature type="region of interest" description="Disordered" evidence="1">
    <location>
        <begin position="1"/>
        <end position="101"/>
    </location>
</feature>
<sequence length="394" mass="43399">MTSNEGLNKKEQEQLSAAWARLEEELQHTEQSPLWQQWEAQASSSDEEHSKETTLFSAQASRESRAVSDEAKLHSQTNNVPLGRAHASRNESIGNPSRSGMVNRWLRRNKGKTVAACAAAFITVMIALPTTNEALAAWLNTFRMDNVMVVNENDLESLMYSFVGEGEALEQNNRFGSFERKSEGSFGELTAEQAAERLGFPIPAISVSEDQQIDISSTAAQTFVFRLNVEEINGAMRRLGADKLLPESVDGKAITFQAGQAVNIAYRQIEEGNSKQSVHVSYMKAPSIDVDSSVDVKDAYEAIIRFPALPDHLRNSLQQAVNLENGELPMPVISNQAAEKIAVKGVDVYLEEPNAGQSSVNAIWLQDGMITNAYFSGYTDKQQIVAMVSELIHS</sequence>
<dbReference type="RefSeq" id="WP_183562581.1">
    <property type="nucleotide sequence ID" value="NZ_CBCSLB010000005.1"/>
</dbReference>
<comment type="caution">
    <text evidence="3">The sequence shown here is derived from an EMBL/GenBank/DDBJ whole genome shotgun (WGS) entry which is preliminary data.</text>
</comment>
<dbReference type="EMBL" id="JACHXW010000006">
    <property type="protein sequence ID" value="MBB3152548.1"/>
    <property type="molecule type" value="Genomic_DNA"/>
</dbReference>
<feature type="compositionally biased region" description="Polar residues" evidence="1">
    <location>
        <begin position="29"/>
        <end position="44"/>
    </location>
</feature>
<name>A0A7W5C7G8_9BACL</name>
<evidence type="ECO:0000313" key="3">
    <source>
        <dbReference type="EMBL" id="MBB3152548.1"/>
    </source>
</evidence>
<evidence type="ECO:0008006" key="5">
    <source>
        <dbReference type="Google" id="ProtNLM"/>
    </source>
</evidence>
<gene>
    <name evidence="3" type="ORF">FHS16_002598</name>
</gene>
<dbReference type="AlphaFoldDB" id="A0A7W5C7G8"/>
<organism evidence="3 4">
    <name type="scientific">Paenibacillus endophyticus</name>
    <dbReference type="NCBI Taxonomy" id="1294268"/>
    <lineage>
        <taxon>Bacteria</taxon>
        <taxon>Bacillati</taxon>
        <taxon>Bacillota</taxon>
        <taxon>Bacilli</taxon>
        <taxon>Bacillales</taxon>
        <taxon>Paenibacillaceae</taxon>
        <taxon>Paenibacillus</taxon>
    </lineage>
</organism>
<keyword evidence="2" id="KW-1133">Transmembrane helix</keyword>
<feature type="transmembrane region" description="Helical" evidence="2">
    <location>
        <begin position="114"/>
        <end position="139"/>
    </location>
</feature>
<feature type="compositionally biased region" description="Polar residues" evidence="1">
    <location>
        <begin position="90"/>
        <end position="100"/>
    </location>
</feature>
<protein>
    <recommendedName>
        <fullName evidence="5">DUF4367 domain-containing protein</fullName>
    </recommendedName>
</protein>
<dbReference type="Proteomes" id="UP000518605">
    <property type="component" value="Unassembled WGS sequence"/>
</dbReference>
<proteinExistence type="predicted"/>